<sequence length="78" mass="9386">MKKVARYLILIYIFSLFLSFVGYWLDSDVPQNTLVYQMYEVFMLSIFLFGLLSGLFCILYLMFSFFKSLMQKENQYSK</sequence>
<name>A0ABP7TT81_9FLAO</name>
<feature type="transmembrane region" description="Helical" evidence="1">
    <location>
        <begin position="7"/>
        <end position="25"/>
    </location>
</feature>
<gene>
    <name evidence="2" type="ORF">GCM10022386_13460</name>
</gene>
<dbReference type="Proteomes" id="UP001500968">
    <property type="component" value="Unassembled WGS sequence"/>
</dbReference>
<accession>A0ABP7TT81</accession>
<keyword evidence="1" id="KW-0472">Membrane</keyword>
<evidence type="ECO:0000313" key="2">
    <source>
        <dbReference type="EMBL" id="GAA4030887.1"/>
    </source>
</evidence>
<keyword evidence="1" id="KW-0812">Transmembrane</keyword>
<evidence type="ECO:0000256" key="1">
    <source>
        <dbReference type="SAM" id="Phobius"/>
    </source>
</evidence>
<dbReference type="RefSeq" id="WP_324688727.1">
    <property type="nucleotide sequence ID" value="NZ_BAABCR010000015.1"/>
</dbReference>
<organism evidence="2 3">
    <name type="scientific">Flavobacterium cheonhonense</name>
    <dbReference type="NCBI Taxonomy" id="706185"/>
    <lineage>
        <taxon>Bacteria</taxon>
        <taxon>Pseudomonadati</taxon>
        <taxon>Bacteroidota</taxon>
        <taxon>Flavobacteriia</taxon>
        <taxon>Flavobacteriales</taxon>
        <taxon>Flavobacteriaceae</taxon>
        <taxon>Flavobacterium</taxon>
    </lineage>
</organism>
<dbReference type="EMBL" id="BAABCR010000015">
    <property type="protein sequence ID" value="GAA4030887.1"/>
    <property type="molecule type" value="Genomic_DNA"/>
</dbReference>
<keyword evidence="3" id="KW-1185">Reference proteome</keyword>
<evidence type="ECO:0008006" key="4">
    <source>
        <dbReference type="Google" id="ProtNLM"/>
    </source>
</evidence>
<feature type="transmembrane region" description="Helical" evidence="1">
    <location>
        <begin position="41"/>
        <end position="63"/>
    </location>
</feature>
<proteinExistence type="predicted"/>
<evidence type="ECO:0000313" key="3">
    <source>
        <dbReference type="Proteomes" id="UP001500968"/>
    </source>
</evidence>
<protein>
    <recommendedName>
        <fullName evidence="4">DUF1049 domain-containing protein</fullName>
    </recommendedName>
</protein>
<reference evidence="3" key="1">
    <citation type="journal article" date="2019" name="Int. J. Syst. Evol. Microbiol.">
        <title>The Global Catalogue of Microorganisms (GCM) 10K type strain sequencing project: providing services to taxonomists for standard genome sequencing and annotation.</title>
        <authorList>
            <consortium name="The Broad Institute Genomics Platform"/>
            <consortium name="The Broad Institute Genome Sequencing Center for Infectious Disease"/>
            <person name="Wu L."/>
            <person name="Ma J."/>
        </authorList>
    </citation>
    <scope>NUCLEOTIDE SEQUENCE [LARGE SCALE GENOMIC DNA]</scope>
    <source>
        <strain evidence="3">JCM 17064</strain>
    </source>
</reference>
<comment type="caution">
    <text evidence="2">The sequence shown here is derived from an EMBL/GenBank/DDBJ whole genome shotgun (WGS) entry which is preliminary data.</text>
</comment>
<keyword evidence="1" id="KW-1133">Transmembrane helix</keyword>